<dbReference type="SFLD" id="SFLDG01140">
    <property type="entry name" value="C2.B:_Phosphomannomutase_and_P"/>
    <property type="match status" value="1"/>
</dbReference>
<protein>
    <submittedName>
        <fullName evidence="1">Sugar phosphatase YidA</fullName>
        <ecNumber evidence="1">3.1.3.23</ecNumber>
    </submittedName>
</protein>
<dbReference type="InterPro" id="IPR006379">
    <property type="entry name" value="HAD-SF_hydro_IIB"/>
</dbReference>
<dbReference type="InterPro" id="IPR000150">
    <property type="entry name" value="Cof"/>
</dbReference>
<dbReference type="GO" id="GO:0050308">
    <property type="term" value="F:sugar-phosphatase activity"/>
    <property type="evidence" value="ECO:0007669"/>
    <property type="project" value="UniProtKB-EC"/>
</dbReference>
<dbReference type="AlphaFoldDB" id="A0A644XS61"/>
<gene>
    <name evidence="1" type="primary">yidA_11</name>
    <name evidence="1" type="ORF">SDC9_63488</name>
</gene>
<dbReference type="Gene3D" id="3.30.1240.10">
    <property type="match status" value="1"/>
</dbReference>
<dbReference type="InterPro" id="IPR036412">
    <property type="entry name" value="HAD-like_sf"/>
</dbReference>
<comment type="caution">
    <text evidence="1">The sequence shown here is derived from an EMBL/GenBank/DDBJ whole genome shotgun (WGS) entry which is preliminary data.</text>
</comment>
<reference evidence="1" key="1">
    <citation type="submission" date="2019-08" db="EMBL/GenBank/DDBJ databases">
        <authorList>
            <person name="Kucharzyk K."/>
            <person name="Murdoch R.W."/>
            <person name="Higgins S."/>
            <person name="Loffler F."/>
        </authorList>
    </citation>
    <scope>NUCLEOTIDE SEQUENCE</scope>
</reference>
<dbReference type="Pfam" id="PF08282">
    <property type="entry name" value="Hydrolase_3"/>
    <property type="match status" value="1"/>
</dbReference>
<dbReference type="NCBIfam" id="TIGR01484">
    <property type="entry name" value="HAD-SF-IIB"/>
    <property type="match status" value="1"/>
</dbReference>
<dbReference type="PANTHER" id="PTHR10000:SF8">
    <property type="entry name" value="HAD SUPERFAMILY HYDROLASE-LIKE, TYPE 3"/>
    <property type="match status" value="1"/>
</dbReference>
<dbReference type="SUPFAM" id="SSF56784">
    <property type="entry name" value="HAD-like"/>
    <property type="match status" value="1"/>
</dbReference>
<organism evidence="1">
    <name type="scientific">bioreactor metagenome</name>
    <dbReference type="NCBI Taxonomy" id="1076179"/>
    <lineage>
        <taxon>unclassified sequences</taxon>
        <taxon>metagenomes</taxon>
        <taxon>ecological metagenomes</taxon>
    </lineage>
</organism>
<accession>A0A644XS61</accession>
<dbReference type="EMBL" id="VSSQ01002734">
    <property type="protein sequence ID" value="MPM17103.1"/>
    <property type="molecule type" value="Genomic_DNA"/>
</dbReference>
<evidence type="ECO:0000313" key="1">
    <source>
        <dbReference type="EMBL" id="MPM17103.1"/>
    </source>
</evidence>
<name>A0A644XS61_9ZZZZ</name>
<dbReference type="CDD" id="cd07516">
    <property type="entry name" value="HAD_Pase"/>
    <property type="match status" value="1"/>
</dbReference>
<keyword evidence="1" id="KW-0378">Hydrolase</keyword>
<sequence>MYTTLALDLDGTLTTSTKEITLRSKEAVQRAYDKGVHIVLASGRPVLGIVPVAERLGLLGEDATILAYNGGQLVSTRDLKVMWERSVDLRTIHTCFAYARQHKLAALSYDSKGVITEMPDDRYVGLEAYNNAIPIRRVDDLVAEVRHPMPKVMIVGEPKRLLEARAALLPLVGEHADLGFSDPFFMEITAKGVQKASSLTTLLALLGHTAQDLMVIGDGLNDVPMFGIAGLAVAMDNASDEVKAHAHTTTASNNEDGVARAIERHILSK</sequence>
<dbReference type="GO" id="GO:0000287">
    <property type="term" value="F:magnesium ion binding"/>
    <property type="evidence" value="ECO:0007669"/>
    <property type="project" value="TreeGrafter"/>
</dbReference>
<dbReference type="Gene3D" id="3.40.50.1000">
    <property type="entry name" value="HAD superfamily/HAD-like"/>
    <property type="match status" value="1"/>
</dbReference>
<proteinExistence type="predicted"/>
<dbReference type="InterPro" id="IPR023214">
    <property type="entry name" value="HAD_sf"/>
</dbReference>
<dbReference type="SFLD" id="SFLDS00003">
    <property type="entry name" value="Haloacid_Dehalogenase"/>
    <property type="match status" value="1"/>
</dbReference>
<dbReference type="GO" id="GO:0005829">
    <property type="term" value="C:cytosol"/>
    <property type="evidence" value="ECO:0007669"/>
    <property type="project" value="TreeGrafter"/>
</dbReference>
<dbReference type="NCBIfam" id="TIGR00099">
    <property type="entry name" value="Cof-subfamily"/>
    <property type="match status" value="1"/>
</dbReference>
<dbReference type="EC" id="3.1.3.23" evidence="1"/>
<dbReference type="PANTHER" id="PTHR10000">
    <property type="entry name" value="PHOSPHOSERINE PHOSPHATASE"/>
    <property type="match status" value="1"/>
</dbReference>